<dbReference type="InterPro" id="IPR001173">
    <property type="entry name" value="Glyco_trans_2-like"/>
</dbReference>
<dbReference type="PANTHER" id="PTHR22916:SF51">
    <property type="entry name" value="GLYCOSYLTRANSFERASE EPSH-RELATED"/>
    <property type="match status" value="1"/>
</dbReference>
<evidence type="ECO:0000313" key="4">
    <source>
        <dbReference type="EMBL" id="OTA81630.1"/>
    </source>
</evidence>
<sequence>MKLVSVIVPVYNVQLYLEKCLQSIVDQTYKQLEIIVVDDGSTDNSGKVADDFAKKNANIRVYHKINGGLSSARNYGIKHARGEFYVFIDSDDFVDSNFIKTMMEKRDGADLVISNYTKVDIKGNHLEQDKQIKKDGLWNRTEFWNRYYFEGLWITCEVSWNKLYSRKALENIEFPVSKLHEDEFVIGPIVDNCRSIKVVNDSLYYYVQRENSIMHTKYKGNLDLATALLERYEFFARDSKEKMIDIQEATLCAASNSLALGFFEKEDKAEYYSLKHRFDVFVQQQLNQKKSRRLFLQAQLCKYPRLYRSFYQLRH</sequence>
<reference evidence="4 5" key="1">
    <citation type="submission" date="2016-09" db="EMBL/GenBank/DDBJ databases">
        <title>Lactobacillus reuteri KLR3006, genome sequencing and assembly.</title>
        <authorList>
            <person name="Lee J.-Y."/>
            <person name="Kim E.B."/>
            <person name="Choi Y.-J."/>
        </authorList>
    </citation>
    <scope>NUCLEOTIDE SEQUENCE [LARGE SCALE GENOMIC DNA]</scope>
    <source>
        <strain evidence="4 5">KLR3006</strain>
    </source>
</reference>
<dbReference type="Pfam" id="PF00535">
    <property type="entry name" value="Glycos_transf_2"/>
    <property type="match status" value="1"/>
</dbReference>
<gene>
    <name evidence="4" type="ORF">BHL83_09535</name>
</gene>
<comment type="caution">
    <text evidence="4">The sequence shown here is derived from an EMBL/GenBank/DDBJ whole genome shotgun (WGS) entry which is preliminary data.</text>
</comment>
<feature type="domain" description="Glycosyltransferase 2-like" evidence="3">
    <location>
        <begin position="5"/>
        <end position="172"/>
    </location>
</feature>
<dbReference type="CDD" id="cd00761">
    <property type="entry name" value="Glyco_tranf_GTA_type"/>
    <property type="match status" value="1"/>
</dbReference>
<dbReference type="Gene3D" id="3.90.550.10">
    <property type="entry name" value="Spore Coat Polysaccharide Biosynthesis Protein SpsA, Chain A"/>
    <property type="match status" value="1"/>
</dbReference>
<organism evidence="4 5">
    <name type="scientific">Limosilactobacillus reuteri</name>
    <name type="common">Lactobacillus reuteri</name>
    <dbReference type="NCBI Taxonomy" id="1598"/>
    <lineage>
        <taxon>Bacteria</taxon>
        <taxon>Bacillati</taxon>
        <taxon>Bacillota</taxon>
        <taxon>Bacilli</taxon>
        <taxon>Lactobacillales</taxon>
        <taxon>Lactobacillaceae</taxon>
        <taxon>Limosilactobacillus</taxon>
    </lineage>
</organism>
<proteinExistence type="predicted"/>
<evidence type="ECO:0000256" key="1">
    <source>
        <dbReference type="ARBA" id="ARBA00022676"/>
    </source>
</evidence>
<protein>
    <recommendedName>
        <fullName evidence="3">Glycosyltransferase 2-like domain-containing protein</fullName>
    </recommendedName>
</protein>
<name>A0AAE5J5E4_LIMRT</name>
<accession>A0AAE5J5E4</accession>
<evidence type="ECO:0000256" key="2">
    <source>
        <dbReference type="ARBA" id="ARBA00022679"/>
    </source>
</evidence>
<dbReference type="AlphaFoldDB" id="A0AAE5J5E4"/>
<evidence type="ECO:0000313" key="5">
    <source>
        <dbReference type="Proteomes" id="UP000194219"/>
    </source>
</evidence>
<keyword evidence="1" id="KW-0328">Glycosyltransferase</keyword>
<dbReference type="SUPFAM" id="SSF53448">
    <property type="entry name" value="Nucleotide-diphospho-sugar transferases"/>
    <property type="match status" value="1"/>
</dbReference>
<dbReference type="Proteomes" id="UP000194219">
    <property type="component" value="Unassembled WGS sequence"/>
</dbReference>
<dbReference type="PANTHER" id="PTHR22916">
    <property type="entry name" value="GLYCOSYLTRANSFERASE"/>
    <property type="match status" value="1"/>
</dbReference>
<evidence type="ECO:0000259" key="3">
    <source>
        <dbReference type="Pfam" id="PF00535"/>
    </source>
</evidence>
<dbReference type="InterPro" id="IPR029044">
    <property type="entry name" value="Nucleotide-diphossugar_trans"/>
</dbReference>
<dbReference type="EMBL" id="MIMV01000244">
    <property type="protein sequence ID" value="OTA81630.1"/>
    <property type="molecule type" value="Genomic_DNA"/>
</dbReference>
<keyword evidence="2" id="KW-0808">Transferase</keyword>
<dbReference type="GO" id="GO:0016757">
    <property type="term" value="F:glycosyltransferase activity"/>
    <property type="evidence" value="ECO:0007669"/>
    <property type="project" value="UniProtKB-KW"/>
</dbReference>
<dbReference type="RefSeq" id="WP_086142807.1">
    <property type="nucleotide sequence ID" value="NZ_MIMF01000341.1"/>
</dbReference>